<feature type="domain" description="CD-NTase-associated protein 12/Pycsar effector protein TIR" evidence="1">
    <location>
        <begin position="6"/>
        <end position="112"/>
    </location>
</feature>
<dbReference type="OrthoDB" id="5497289at2"/>
<protein>
    <recommendedName>
        <fullName evidence="1">CD-NTase-associated protein 12/Pycsar effector protein TIR domain-containing protein</fullName>
    </recommendedName>
</protein>
<accession>A0A365K2V6</accession>
<dbReference type="Proteomes" id="UP000251869">
    <property type="component" value="Unassembled WGS sequence"/>
</dbReference>
<evidence type="ECO:0000259" key="1">
    <source>
        <dbReference type="Pfam" id="PF10137"/>
    </source>
</evidence>
<dbReference type="EMBL" id="QLZQ01000005">
    <property type="protein sequence ID" value="RAZ66958.1"/>
    <property type="molecule type" value="Genomic_DNA"/>
</dbReference>
<gene>
    <name evidence="2" type="ORF">DP119_11695</name>
</gene>
<organism evidence="2 3">
    <name type="scientific">Planococcus maitriensis</name>
    <dbReference type="NCBI Taxonomy" id="221799"/>
    <lineage>
        <taxon>Bacteria</taxon>
        <taxon>Bacillati</taxon>
        <taxon>Bacillota</taxon>
        <taxon>Bacilli</taxon>
        <taxon>Bacillales</taxon>
        <taxon>Caryophanaceae</taxon>
        <taxon>Planococcus</taxon>
    </lineage>
</organism>
<dbReference type="GO" id="GO:0050135">
    <property type="term" value="F:NADP+ nucleosidase activity"/>
    <property type="evidence" value="ECO:0007669"/>
    <property type="project" value="InterPro"/>
</dbReference>
<dbReference type="AlphaFoldDB" id="A0A365K2V6"/>
<comment type="caution">
    <text evidence="2">The sequence shown here is derived from an EMBL/GenBank/DDBJ whole genome shotgun (WGS) entry which is preliminary data.</text>
</comment>
<reference evidence="2 3" key="1">
    <citation type="submission" date="2018-06" db="EMBL/GenBank/DDBJ databases">
        <title>The draft genome sequences of strains SCU63 and S1.</title>
        <authorList>
            <person name="Gan L."/>
        </authorList>
    </citation>
    <scope>NUCLEOTIDE SEQUENCE [LARGE SCALE GENOMIC DNA]</scope>
    <source>
        <strain evidence="2 3">S1</strain>
    </source>
</reference>
<evidence type="ECO:0000313" key="3">
    <source>
        <dbReference type="Proteomes" id="UP000251869"/>
    </source>
</evidence>
<dbReference type="InterPro" id="IPR019302">
    <property type="entry name" value="CAP12/PCTIR_TIR_dom"/>
</dbReference>
<keyword evidence="3" id="KW-1185">Reference proteome</keyword>
<dbReference type="RefSeq" id="WP_112233349.1">
    <property type="nucleotide sequence ID" value="NZ_QLZQ01000005.1"/>
</dbReference>
<proteinExistence type="predicted"/>
<sequence length="317" mass="35835">MYKPLIFIGCSKDGQHLANAVQVSLSESSHTIIENQCVGSPMQNKIDLISEKLKEVEYGIVVFTKKDLEEFNKDIIFLIGFMKGQLGRNRFTILMPEGESIDSISSYLYGLEPLRYDLAHPNITASVGPASHAISIYVNQLDERITENDYLVLENKKNLLREALDSYNCTKDIYNPFLACLINCFNVNNNFLYNPKVLGATLFTLNDEELVQIGSAGKIKSNHRFLVSDSEKFVVKCFEKQELTLGEKKDRIKEENESSSVEYIFCVSVGVNSVLTIHIYSKRSISSKDFENLLKELEKKNAGYISILNLLLKGRSS</sequence>
<dbReference type="Pfam" id="PF10137">
    <property type="entry name" value="CAP12-PCTIR_TIR"/>
    <property type="match status" value="1"/>
</dbReference>
<name>A0A365K2V6_9BACL</name>
<evidence type="ECO:0000313" key="2">
    <source>
        <dbReference type="EMBL" id="RAZ66958.1"/>
    </source>
</evidence>